<evidence type="ECO:0000256" key="4">
    <source>
        <dbReference type="ARBA" id="ARBA00020367"/>
    </source>
</evidence>
<keyword evidence="6" id="KW-0547">Nucleotide-binding</keyword>
<dbReference type="InterPro" id="IPR016188">
    <property type="entry name" value="PurM-like_N"/>
</dbReference>
<dbReference type="GO" id="GO:0005524">
    <property type="term" value="F:ATP binding"/>
    <property type="evidence" value="ECO:0007669"/>
    <property type="project" value="UniProtKB-KW"/>
</dbReference>
<dbReference type="AlphaFoldDB" id="A0A1F7J6U0"/>
<dbReference type="Pfam" id="PF00586">
    <property type="entry name" value="AIRS"/>
    <property type="match status" value="1"/>
</dbReference>
<dbReference type="PANTHER" id="PTHR10520:SF12">
    <property type="entry name" value="TRIFUNCTIONAL PURINE BIOSYNTHETIC PROTEIN ADENOSINE-3"/>
    <property type="match status" value="1"/>
</dbReference>
<organism evidence="14 15">
    <name type="scientific">Candidatus Roizmanbacteria bacterium RIFCSPLOWO2_01_FULL_40_42</name>
    <dbReference type="NCBI Taxonomy" id="1802066"/>
    <lineage>
        <taxon>Bacteria</taxon>
        <taxon>Candidatus Roizmaniibacteriota</taxon>
    </lineage>
</organism>
<name>A0A1F7J6U0_9BACT</name>
<feature type="domain" description="PurM-like C-terminal" evidence="13">
    <location>
        <begin position="190"/>
        <end position="353"/>
    </location>
</feature>
<dbReference type="InterPro" id="IPR004733">
    <property type="entry name" value="PurM_cligase"/>
</dbReference>
<feature type="domain" description="PurM-like N-terminal" evidence="12">
    <location>
        <begin position="59"/>
        <end position="176"/>
    </location>
</feature>
<evidence type="ECO:0000256" key="11">
    <source>
        <dbReference type="ARBA" id="ARBA00049057"/>
    </source>
</evidence>
<comment type="catalytic activity">
    <reaction evidence="11">
        <text>2-formamido-N(1)-(5-O-phospho-beta-D-ribosyl)acetamidine + ATP = 5-amino-1-(5-phospho-beta-D-ribosyl)imidazole + ADP + phosphate + H(+)</text>
        <dbReference type="Rhea" id="RHEA:23032"/>
        <dbReference type="ChEBI" id="CHEBI:15378"/>
        <dbReference type="ChEBI" id="CHEBI:30616"/>
        <dbReference type="ChEBI" id="CHEBI:43474"/>
        <dbReference type="ChEBI" id="CHEBI:137981"/>
        <dbReference type="ChEBI" id="CHEBI:147287"/>
        <dbReference type="ChEBI" id="CHEBI:456216"/>
        <dbReference type="EC" id="6.3.3.1"/>
    </reaction>
</comment>
<dbReference type="InterPro" id="IPR036921">
    <property type="entry name" value="PurM-like_N_sf"/>
</dbReference>
<reference evidence="14 15" key="1">
    <citation type="journal article" date="2016" name="Nat. Commun.">
        <title>Thousands of microbial genomes shed light on interconnected biogeochemical processes in an aquifer system.</title>
        <authorList>
            <person name="Anantharaman K."/>
            <person name="Brown C.T."/>
            <person name="Hug L.A."/>
            <person name="Sharon I."/>
            <person name="Castelle C.J."/>
            <person name="Probst A.J."/>
            <person name="Thomas B.C."/>
            <person name="Singh A."/>
            <person name="Wilkins M.J."/>
            <person name="Karaoz U."/>
            <person name="Brodie E.L."/>
            <person name="Williams K.H."/>
            <person name="Hubbard S.S."/>
            <person name="Banfield J.F."/>
        </authorList>
    </citation>
    <scope>NUCLEOTIDE SEQUENCE [LARGE SCALE GENOMIC DNA]</scope>
</reference>
<evidence type="ECO:0000256" key="8">
    <source>
        <dbReference type="ARBA" id="ARBA00031908"/>
    </source>
</evidence>
<dbReference type="InterPro" id="IPR036676">
    <property type="entry name" value="PurM-like_C_sf"/>
</dbReference>
<evidence type="ECO:0000313" key="14">
    <source>
        <dbReference type="EMBL" id="OGK51316.1"/>
    </source>
</evidence>
<dbReference type="Pfam" id="PF02769">
    <property type="entry name" value="AIRS_C"/>
    <property type="match status" value="1"/>
</dbReference>
<accession>A0A1F7J6U0</accession>
<dbReference type="GO" id="GO:0004637">
    <property type="term" value="F:phosphoribosylamine-glycine ligase activity"/>
    <property type="evidence" value="ECO:0007669"/>
    <property type="project" value="TreeGrafter"/>
</dbReference>
<dbReference type="SUPFAM" id="SSF56042">
    <property type="entry name" value="PurM C-terminal domain-like"/>
    <property type="match status" value="1"/>
</dbReference>
<evidence type="ECO:0000256" key="6">
    <source>
        <dbReference type="ARBA" id="ARBA00022741"/>
    </source>
</evidence>
<dbReference type="PANTHER" id="PTHR10520">
    <property type="entry name" value="TRIFUNCTIONAL PURINE BIOSYNTHETIC PROTEIN ADENOSINE-3-RELATED"/>
    <property type="match status" value="1"/>
</dbReference>
<evidence type="ECO:0000256" key="7">
    <source>
        <dbReference type="ARBA" id="ARBA00022840"/>
    </source>
</evidence>
<evidence type="ECO:0000256" key="10">
    <source>
        <dbReference type="ARBA" id="ARBA00033093"/>
    </source>
</evidence>
<dbReference type="Gene3D" id="3.30.1330.10">
    <property type="entry name" value="PurM-like, N-terminal domain"/>
    <property type="match status" value="1"/>
</dbReference>
<evidence type="ECO:0000256" key="3">
    <source>
        <dbReference type="ARBA" id="ARBA00013047"/>
    </source>
</evidence>
<dbReference type="GO" id="GO:0046084">
    <property type="term" value="P:adenine biosynthetic process"/>
    <property type="evidence" value="ECO:0007669"/>
    <property type="project" value="TreeGrafter"/>
</dbReference>
<dbReference type="EMBL" id="MGAQ01000001">
    <property type="protein sequence ID" value="OGK51316.1"/>
    <property type="molecule type" value="Genomic_DNA"/>
</dbReference>
<dbReference type="Gene3D" id="3.90.650.10">
    <property type="entry name" value="PurM-like C-terminal domain"/>
    <property type="match status" value="1"/>
</dbReference>
<evidence type="ECO:0000256" key="9">
    <source>
        <dbReference type="ARBA" id="ARBA00032931"/>
    </source>
</evidence>
<keyword evidence="5" id="KW-0436">Ligase</keyword>
<evidence type="ECO:0000313" key="15">
    <source>
        <dbReference type="Proteomes" id="UP000178558"/>
    </source>
</evidence>
<evidence type="ECO:0000256" key="5">
    <source>
        <dbReference type="ARBA" id="ARBA00022598"/>
    </source>
</evidence>
<dbReference type="GO" id="GO:0005829">
    <property type="term" value="C:cytosol"/>
    <property type="evidence" value="ECO:0007669"/>
    <property type="project" value="TreeGrafter"/>
</dbReference>
<dbReference type="SUPFAM" id="SSF55326">
    <property type="entry name" value="PurM N-terminal domain-like"/>
    <property type="match status" value="1"/>
</dbReference>
<keyword evidence="7" id="KW-0067">ATP-binding</keyword>
<comment type="caution">
    <text evidence="14">The sequence shown here is derived from an EMBL/GenBank/DDBJ whole genome shotgun (WGS) entry which is preliminary data.</text>
</comment>
<dbReference type="UniPathway" id="UPA00074">
    <property type="reaction ID" value="UER00129"/>
</dbReference>
<dbReference type="InterPro" id="IPR010918">
    <property type="entry name" value="PurM-like_C_dom"/>
</dbReference>
<comment type="similarity">
    <text evidence="2">Belongs to the AIR synthase family.</text>
</comment>
<evidence type="ECO:0000259" key="13">
    <source>
        <dbReference type="Pfam" id="PF02769"/>
    </source>
</evidence>
<dbReference type="Proteomes" id="UP000178558">
    <property type="component" value="Unassembled WGS sequence"/>
</dbReference>
<proteinExistence type="inferred from homology"/>
<dbReference type="GO" id="GO:0004641">
    <property type="term" value="F:phosphoribosylformylglycinamidine cyclo-ligase activity"/>
    <property type="evidence" value="ECO:0007669"/>
    <property type="project" value="UniProtKB-EC"/>
</dbReference>
<protein>
    <recommendedName>
        <fullName evidence="4">Phosphoribosylformylglycinamidine cyclo-ligase</fullName>
        <ecNumber evidence="3">6.3.3.1</ecNumber>
    </recommendedName>
    <alternativeName>
        <fullName evidence="9">AIR synthase</fullName>
    </alternativeName>
    <alternativeName>
        <fullName evidence="10">AIRS</fullName>
    </alternativeName>
    <alternativeName>
        <fullName evidence="8">Phosphoribosyl-aminoimidazole synthetase</fullName>
    </alternativeName>
</protein>
<gene>
    <name evidence="14" type="ORF">A3B50_02540</name>
</gene>
<comment type="pathway">
    <text evidence="1">Purine metabolism; IMP biosynthesis via de novo pathway; 5-amino-1-(5-phospho-D-ribosyl)imidazole from N(2)-formyl-N(1)-(5-phospho-D-ribosyl)glycinamide: step 2/2.</text>
</comment>
<evidence type="ECO:0000256" key="2">
    <source>
        <dbReference type="ARBA" id="ARBA00010280"/>
    </source>
</evidence>
<dbReference type="GO" id="GO:0006189">
    <property type="term" value="P:'de novo' IMP biosynthetic process"/>
    <property type="evidence" value="ECO:0007669"/>
    <property type="project" value="UniProtKB-UniPathway"/>
</dbReference>
<evidence type="ECO:0000256" key="1">
    <source>
        <dbReference type="ARBA" id="ARBA00004686"/>
    </source>
</evidence>
<sequence>MKRKQSIKYGEVGDDYDTKDPIKKFAQVAALQTARNLKQVGFAEIQDSRGESAYVWKQGNYYMAAVAEQLGTKNLVADAMRKITGKTYYDIIAQDTVATIINDLATSGARPLVVHAYWAVENNAWLADKKRIKNLVAGWKKACDLSGASWGGGETPTLKGIIEKDTAALGGSAIGIIRNKKRLMSDKNIRSGDRIILLRSNGINANGLSLARAIAKKLKKGYRTKLSNGKMYGEALLTKSNLYPLLIQALLDRGIEIHYLVNITGHGFRKLMRARFNFSYYVEKIFKPQEIFTFIQKHANLTEYDMYDEFNMGMDFAIYLPKDNVKKALRIIKAYGYKALDAGYIEKGERKVVIKPNNLVFTSERLDLR</sequence>
<evidence type="ECO:0000259" key="12">
    <source>
        <dbReference type="Pfam" id="PF00586"/>
    </source>
</evidence>
<dbReference type="EC" id="6.3.3.1" evidence="3"/>